<dbReference type="InterPro" id="IPR010982">
    <property type="entry name" value="Lambda_DNA-bd_dom_sf"/>
</dbReference>
<dbReference type="InterPro" id="IPR028082">
    <property type="entry name" value="Peripla_BP_I"/>
</dbReference>
<name>A0ABS5T557_9GAMM</name>
<evidence type="ECO:0000313" key="7">
    <source>
        <dbReference type="Proteomes" id="UP000786875"/>
    </source>
</evidence>
<evidence type="ECO:0000313" key="6">
    <source>
        <dbReference type="EMBL" id="MBT0727490.1"/>
    </source>
</evidence>
<dbReference type="CDD" id="cd01575">
    <property type="entry name" value="PBP1_GntR"/>
    <property type="match status" value="1"/>
</dbReference>
<dbReference type="Gene3D" id="1.10.260.40">
    <property type="entry name" value="lambda repressor-like DNA-binding domains"/>
    <property type="match status" value="1"/>
</dbReference>
<dbReference type="PROSITE" id="PS50932">
    <property type="entry name" value="HTH_LACI_2"/>
    <property type="match status" value="1"/>
</dbReference>
<evidence type="ECO:0000259" key="4">
    <source>
        <dbReference type="PROSITE" id="PS50932"/>
    </source>
</evidence>
<dbReference type="EMBL" id="JABBFO010000007">
    <property type="protein sequence ID" value="MBT0727490.1"/>
    <property type="molecule type" value="Genomic_DNA"/>
</dbReference>
<dbReference type="InterPro" id="IPR001387">
    <property type="entry name" value="Cro/C1-type_HTH"/>
</dbReference>
<dbReference type="CDD" id="cd01392">
    <property type="entry name" value="HTH_LacI"/>
    <property type="match status" value="1"/>
</dbReference>
<dbReference type="Proteomes" id="UP000786875">
    <property type="component" value="Unassembled WGS sequence"/>
</dbReference>
<dbReference type="SUPFAM" id="SSF53822">
    <property type="entry name" value="Periplasmic binding protein-like I"/>
    <property type="match status" value="1"/>
</dbReference>
<dbReference type="SMART" id="SM00354">
    <property type="entry name" value="HTH_LACI"/>
    <property type="match status" value="1"/>
</dbReference>
<dbReference type="PROSITE" id="PS00356">
    <property type="entry name" value="HTH_LACI_1"/>
    <property type="match status" value="1"/>
</dbReference>
<keyword evidence="2 6" id="KW-0238">DNA-binding</keyword>
<proteinExistence type="predicted"/>
<protein>
    <submittedName>
        <fullName evidence="6">LacI family DNA-binding transcriptional regulator</fullName>
    </submittedName>
</protein>
<evidence type="ECO:0000256" key="1">
    <source>
        <dbReference type="ARBA" id="ARBA00023015"/>
    </source>
</evidence>
<dbReference type="Pfam" id="PF00356">
    <property type="entry name" value="LacI"/>
    <property type="match status" value="1"/>
</dbReference>
<dbReference type="PANTHER" id="PTHR30146:SF37">
    <property type="entry name" value="HTH-TYPE TRANSCRIPTIONAL REGULATOR IDNR"/>
    <property type="match status" value="1"/>
</dbReference>
<dbReference type="InterPro" id="IPR000843">
    <property type="entry name" value="HTH_LacI"/>
</dbReference>
<dbReference type="SUPFAM" id="SSF47413">
    <property type="entry name" value="lambda repressor-like DNA-binding domains"/>
    <property type="match status" value="1"/>
</dbReference>
<keyword evidence="3" id="KW-0804">Transcription</keyword>
<organism evidence="6 7">
    <name type="scientific">Rosenbergiella australiborealis</name>
    <dbReference type="NCBI Taxonomy" id="1544696"/>
    <lineage>
        <taxon>Bacteria</taxon>
        <taxon>Pseudomonadati</taxon>
        <taxon>Pseudomonadota</taxon>
        <taxon>Gammaproteobacteria</taxon>
        <taxon>Enterobacterales</taxon>
        <taxon>Erwiniaceae</taxon>
        <taxon>Rosenbergiella</taxon>
    </lineage>
</organism>
<accession>A0ABS5T557</accession>
<feature type="domain" description="HTH cro/C1-type" evidence="5">
    <location>
        <begin position="2"/>
        <end position="54"/>
    </location>
</feature>
<dbReference type="PANTHER" id="PTHR30146">
    <property type="entry name" value="LACI-RELATED TRANSCRIPTIONAL REPRESSOR"/>
    <property type="match status" value="1"/>
</dbReference>
<dbReference type="Gene3D" id="3.40.50.2300">
    <property type="match status" value="2"/>
</dbReference>
<evidence type="ECO:0000259" key="5">
    <source>
        <dbReference type="PROSITE" id="PS50943"/>
    </source>
</evidence>
<sequence>MKKQRITLHDIATLAGVTKMTVSRYLRTPEKVKADTAARIASVIEEIGFEPDAENPQITSQAIPRIGVLIPSFNNQIFSELLAGIETVAEAEGYQTLVVSYDYSLQKEEEQIAALLAFNVKALILTDIAHSLRAEKYLQAAKIPIAEVMGVATRSNRINVGFDNIKAGSAAAGYLLDAGRKHIVYLGSMSDLRDQQRYQGYCATLEEAGLTPTHITPKRVSSIEMGAAMMQDALKSVPNLDGIFCTNDDLAIGVLRACQSANIDVPEQISIIGFHGLEIGQITTPRLASIKTPRYQMGKRATELLIQSIRGEGMVFQEIVETSLLPGDTLTRKKTSY</sequence>
<comment type="caution">
    <text evidence="6">The sequence shown here is derived from an EMBL/GenBank/DDBJ whole genome shotgun (WGS) entry which is preliminary data.</text>
</comment>
<dbReference type="RefSeq" id="WP_214213805.1">
    <property type="nucleotide sequence ID" value="NZ_JABBFO010000007.1"/>
</dbReference>
<feature type="domain" description="HTH lacI-type" evidence="4">
    <location>
        <begin position="6"/>
        <end position="60"/>
    </location>
</feature>
<dbReference type="PROSITE" id="PS50943">
    <property type="entry name" value="HTH_CROC1"/>
    <property type="match status" value="1"/>
</dbReference>
<gene>
    <name evidence="6" type="ORF">HGT73_08840</name>
</gene>
<keyword evidence="7" id="KW-1185">Reference proteome</keyword>
<dbReference type="GO" id="GO:0003677">
    <property type="term" value="F:DNA binding"/>
    <property type="evidence" value="ECO:0007669"/>
    <property type="project" value="UniProtKB-KW"/>
</dbReference>
<evidence type="ECO:0000256" key="3">
    <source>
        <dbReference type="ARBA" id="ARBA00023163"/>
    </source>
</evidence>
<dbReference type="InterPro" id="IPR001761">
    <property type="entry name" value="Peripla_BP/Lac1_sug-bd_dom"/>
</dbReference>
<keyword evidence="1" id="KW-0805">Transcription regulation</keyword>
<dbReference type="Pfam" id="PF00532">
    <property type="entry name" value="Peripla_BP_1"/>
    <property type="match status" value="1"/>
</dbReference>
<reference evidence="6 7" key="1">
    <citation type="submission" date="2020-04" db="EMBL/GenBank/DDBJ databases">
        <title>Genome sequencing of Rosenbergiella species.</title>
        <authorList>
            <person name="Alvarez-Perez S."/>
            <person name="Lievens B."/>
        </authorList>
    </citation>
    <scope>NUCLEOTIDE SEQUENCE [LARGE SCALE GENOMIC DNA]</scope>
    <source>
        <strain evidence="6 7">CdVSA20.1</strain>
    </source>
</reference>
<evidence type="ECO:0000256" key="2">
    <source>
        <dbReference type="ARBA" id="ARBA00023125"/>
    </source>
</evidence>